<evidence type="ECO:0000313" key="7">
    <source>
        <dbReference type="EMBL" id="MDN4476752.1"/>
    </source>
</evidence>
<dbReference type="PANTHER" id="PTHR42893:SF46">
    <property type="entry name" value="PROTEIN DETOXIFICATION 44, CHLOROPLASTIC"/>
    <property type="match status" value="1"/>
</dbReference>
<feature type="transmembrane region" description="Helical" evidence="6">
    <location>
        <begin position="132"/>
        <end position="156"/>
    </location>
</feature>
<feature type="transmembrane region" description="Helical" evidence="6">
    <location>
        <begin position="356"/>
        <end position="373"/>
    </location>
</feature>
<keyword evidence="8" id="KW-1185">Reference proteome</keyword>
<reference evidence="7" key="1">
    <citation type="submission" date="2023-06" db="EMBL/GenBank/DDBJ databases">
        <title>Sysu t00192.</title>
        <authorList>
            <person name="Gao L."/>
            <person name="Fang B.-Z."/>
            <person name="Li W.-J."/>
        </authorList>
    </citation>
    <scope>NUCLEOTIDE SEQUENCE</scope>
    <source>
        <strain evidence="7">SYSU T00192</strain>
    </source>
</reference>
<comment type="subcellular location">
    <subcellularLocation>
        <location evidence="1">Membrane</location>
        <topology evidence="1">Multi-pass membrane protein</topology>
    </subcellularLocation>
</comment>
<protein>
    <submittedName>
        <fullName evidence="7">MATE family efflux transporter</fullName>
    </submittedName>
</protein>
<comment type="caution">
    <text evidence="7">The sequence shown here is derived from an EMBL/GenBank/DDBJ whole genome shotgun (WGS) entry which is preliminary data.</text>
</comment>
<evidence type="ECO:0000256" key="5">
    <source>
        <dbReference type="ARBA" id="ARBA00023136"/>
    </source>
</evidence>
<comment type="similarity">
    <text evidence="2">Belongs to the multi antimicrobial extrusion (MATE) (TC 2.A.66.1) family.</text>
</comment>
<dbReference type="Proteomes" id="UP001172728">
    <property type="component" value="Unassembled WGS sequence"/>
</dbReference>
<dbReference type="InterPro" id="IPR002528">
    <property type="entry name" value="MATE_fam"/>
</dbReference>
<dbReference type="Pfam" id="PF01554">
    <property type="entry name" value="MatE"/>
    <property type="match status" value="2"/>
</dbReference>
<dbReference type="EMBL" id="JAUHPW010000011">
    <property type="protein sequence ID" value="MDN4476752.1"/>
    <property type="molecule type" value="Genomic_DNA"/>
</dbReference>
<feature type="transmembrane region" description="Helical" evidence="6">
    <location>
        <begin position="192"/>
        <end position="214"/>
    </location>
</feature>
<feature type="transmembrane region" description="Helical" evidence="6">
    <location>
        <begin position="163"/>
        <end position="186"/>
    </location>
</feature>
<dbReference type="InterPro" id="IPR044644">
    <property type="entry name" value="DinF-like"/>
</dbReference>
<feature type="transmembrane region" description="Helical" evidence="6">
    <location>
        <begin position="12"/>
        <end position="32"/>
    </location>
</feature>
<sequence>MTALAQLPHRRAFSLAWPAIVGNVTVPLVGLVDTAMLGHYSDATNIGAVALGATVLSAIMWLTGFLRTGTTSLVGRALGAGRDDAAVAHAQRAAMLAVAIGAGAVILQWVAIPGIMSVLAPAGEVRDLAIQYAWIRMASVPAALLTLVISGWFVGAGDTRRPLAIVATVNVVNLGLDVAFVGGLGWGAAGAASATAIAEWLGLALAVVLWWRAASSPVRAAVRRWRGRGLRSGWRRLAAMNTDLFVRTAILYAVLTFVTAYGARLGPDILAANAILMQLMLLASYGQDGYAHAAEAMVSREIGRRDVPAFHRAVAASALPAVAIGAVFSLLYLVASGPFIAVLTSLPEVTAAADEYIGWVVWLPLASSLAYLCDGVFLGSGRTRAMAVTMAESALLVFVPALLAGLWWIDDARNHDLWRAFLLFNVARGVFLGIAYARITRRGAWLQGAHA</sequence>
<feature type="transmembrane region" description="Helical" evidence="6">
    <location>
        <begin position="269"/>
        <end position="288"/>
    </location>
</feature>
<evidence type="ECO:0000256" key="2">
    <source>
        <dbReference type="ARBA" id="ARBA00010199"/>
    </source>
</evidence>
<evidence type="ECO:0000256" key="3">
    <source>
        <dbReference type="ARBA" id="ARBA00022692"/>
    </source>
</evidence>
<keyword evidence="3 6" id="KW-0812">Transmembrane</keyword>
<feature type="transmembrane region" description="Helical" evidence="6">
    <location>
        <begin position="44"/>
        <end position="66"/>
    </location>
</feature>
<evidence type="ECO:0000256" key="1">
    <source>
        <dbReference type="ARBA" id="ARBA00004141"/>
    </source>
</evidence>
<dbReference type="CDD" id="cd13136">
    <property type="entry name" value="MATE_DinF_like"/>
    <property type="match status" value="1"/>
</dbReference>
<feature type="transmembrane region" description="Helical" evidence="6">
    <location>
        <begin position="244"/>
        <end position="263"/>
    </location>
</feature>
<keyword evidence="4 6" id="KW-1133">Transmembrane helix</keyword>
<keyword evidence="5 6" id="KW-0472">Membrane</keyword>
<dbReference type="PANTHER" id="PTHR42893">
    <property type="entry name" value="PROTEIN DETOXIFICATION 44, CHLOROPLASTIC-RELATED"/>
    <property type="match status" value="1"/>
</dbReference>
<evidence type="ECO:0000256" key="4">
    <source>
        <dbReference type="ARBA" id="ARBA00022989"/>
    </source>
</evidence>
<accession>A0ABT8GCQ3</accession>
<feature type="transmembrane region" description="Helical" evidence="6">
    <location>
        <begin position="93"/>
        <end position="112"/>
    </location>
</feature>
<dbReference type="NCBIfam" id="TIGR00797">
    <property type="entry name" value="matE"/>
    <property type="match status" value="1"/>
</dbReference>
<name>A0ABT8GCQ3_9MICO</name>
<feature type="transmembrane region" description="Helical" evidence="6">
    <location>
        <begin position="385"/>
        <end position="409"/>
    </location>
</feature>
<evidence type="ECO:0000256" key="6">
    <source>
        <dbReference type="SAM" id="Phobius"/>
    </source>
</evidence>
<feature type="transmembrane region" description="Helical" evidence="6">
    <location>
        <begin position="309"/>
        <end position="336"/>
    </location>
</feature>
<proteinExistence type="inferred from homology"/>
<dbReference type="RefSeq" id="WP_301135433.1">
    <property type="nucleotide sequence ID" value="NZ_JAUHPW010000011.1"/>
</dbReference>
<gene>
    <name evidence="7" type="ORF">QQX09_12900</name>
</gene>
<organism evidence="7 8">
    <name type="scientific">Demequina litoralis</name>
    <dbReference type="NCBI Taxonomy" id="3051660"/>
    <lineage>
        <taxon>Bacteria</taxon>
        <taxon>Bacillati</taxon>
        <taxon>Actinomycetota</taxon>
        <taxon>Actinomycetes</taxon>
        <taxon>Micrococcales</taxon>
        <taxon>Demequinaceae</taxon>
        <taxon>Demequina</taxon>
    </lineage>
</organism>
<evidence type="ECO:0000313" key="8">
    <source>
        <dbReference type="Proteomes" id="UP001172728"/>
    </source>
</evidence>
<feature type="transmembrane region" description="Helical" evidence="6">
    <location>
        <begin position="421"/>
        <end position="439"/>
    </location>
</feature>